<keyword evidence="5" id="KW-0175">Coiled coil</keyword>
<protein>
    <recommendedName>
        <fullName evidence="6">Autophagy-related protein 16 domain-containing protein</fullName>
    </recommendedName>
</protein>
<comment type="caution">
    <text evidence="7">The sequence shown here is derived from an EMBL/GenBank/DDBJ whole genome shotgun (WGS) entry which is preliminary data.</text>
</comment>
<feature type="repeat" description="WD" evidence="4">
    <location>
        <begin position="398"/>
        <end position="429"/>
    </location>
</feature>
<keyword evidence="2 4" id="KW-0853">WD repeat</keyword>
<feature type="domain" description="Autophagy-related protein 16" evidence="6">
    <location>
        <begin position="14"/>
        <end position="207"/>
    </location>
</feature>
<dbReference type="CDD" id="cd22887">
    <property type="entry name" value="Atg16_CCD"/>
    <property type="match status" value="1"/>
</dbReference>
<dbReference type="SMART" id="SM00320">
    <property type="entry name" value="WD40"/>
    <property type="match status" value="7"/>
</dbReference>
<dbReference type="InterPro" id="IPR013923">
    <property type="entry name" value="Autophagy-rel_prot_16_dom"/>
</dbReference>
<dbReference type="Proteomes" id="UP001162164">
    <property type="component" value="Unassembled WGS sequence"/>
</dbReference>
<dbReference type="PANTHER" id="PTHR19878">
    <property type="entry name" value="AUTOPHAGY PROTEIN 16-LIKE"/>
    <property type="match status" value="1"/>
</dbReference>
<dbReference type="InterPro" id="IPR045160">
    <property type="entry name" value="ATG16"/>
</dbReference>
<dbReference type="PANTHER" id="PTHR19878:SF8">
    <property type="entry name" value="AUTOPHAGY-RELATED 16, ISOFORM F"/>
    <property type="match status" value="1"/>
</dbReference>
<reference evidence="7" key="1">
    <citation type="journal article" date="2023" name="Insect Mol. Biol.">
        <title>Genome sequencing provides insights into the evolution of gene families encoding plant cell wall-degrading enzymes in longhorned beetles.</title>
        <authorList>
            <person name="Shin N.R."/>
            <person name="Okamura Y."/>
            <person name="Kirsch R."/>
            <person name="Pauchet Y."/>
        </authorList>
    </citation>
    <scope>NUCLEOTIDE SEQUENCE</scope>
    <source>
        <strain evidence="7">MMC_N1</strain>
    </source>
</reference>
<feature type="repeat" description="WD" evidence="4">
    <location>
        <begin position="260"/>
        <end position="301"/>
    </location>
</feature>
<dbReference type="PROSITE" id="PS50082">
    <property type="entry name" value="WD_REPEATS_2"/>
    <property type="match status" value="5"/>
</dbReference>
<dbReference type="Gene3D" id="2.130.10.10">
    <property type="entry name" value="YVTN repeat-like/Quinoprotein amine dehydrogenase"/>
    <property type="match status" value="3"/>
</dbReference>
<dbReference type="PROSITE" id="PS50294">
    <property type="entry name" value="WD_REPEATS_REGION"/>
    <property type="match status" value="2"/>
</dbReference>
<keyword evidence="8" id="KW-1185">Reference proteome</keyword>
<feature type="repeat" description="WD" evidence="4">
    <location>
        <begin position="346"/>
        <end position="387"/>
    </location>
</feature>
<evidence type="ECO:0000256" key="5">
    <source>
        <dbReference type="SAM" id="Coils"/>
    </source>
</evidence>
<dbReference type="Pfam" id="PF00400">
    <property type="entry name" value="WD40"/>
    <property type="match status" value="6"/>
</dbReference>
<dbReference type="Pfam" id="PF08614">
    <property type="entry name" value="ATG16"/>
    <property type="match status" value="1"/>
</dbReference>
<evidence type="ECO:0000256" key="4">
    <source>
        <dbReference type="PROSITE-ProRule" id="PRU00221"/>
    </source>
</evidence>
<sequence>MTTTFECGNWRDNILTQLQTRNRQETQLFQDVISQHNKVFENANRLYLENLQLSFQNEKLKADGGSLGSHSSSTVDIRLQERIQQLEQKLLANAEELTELHRRKGENAQQIIDLNALVQEKDKLIATKEVSLAESAAKIVSLQAEVSMYDQSNRELKYLNDALRDEHQALHLAFSSLEEKLRKVQDENRQLVERLIKYKAKDADRMNEENDNFLKNRSKKMLKEIEEACRDTRGTSPEALVEGLGPLYQFTVPTKLTLKFDAHESEVSAVKWSSVDRLIATGGADRKLKLWDISKGTCESKGSLVGSNAGVMAVDFDTSGTLVLGASNDYATRVWTISDQRLRHTLTGHSGKVMAAKFLGDASKVVTGSHDRTLKIWDLKSRACIETKFAGSSCNDLVTVDSAGSIIISGHFDKSIRFWDSRSESSANNIVLNGKVTSLDLTKDAKYLICCVRDDTLKLLDLRMNQVVVVFSCESFKVGCDWTRATFSPDGQYIAVGSADGSVYIWGVASAKVEKVLKEHTSSVTATAWCPYAAYLASVDRSRKAIIWSDNVI</sequence>
<dbReference type="EMBL" id="JAPWTJ010000365">
    <property type="protein sequence ID" value="KAJ8979204.1"/>
    <property type="molecule type" value="Genomic_DNA"/>
</dbReference>
<keyword evidence="3" id="KW-0677">Repeat</keyword>
<dbReference type="InterPro" id="IPR019775">
    <property type="entry name" value="WD40_repeat_CS"/>
</dbReference>
<comment type="similarity">
    <text evidence="1">Belongs to the WD repeat ATG16 family.</text>
</comment>
<gene>
    <name evidence="7" type="ORF">NQ317_016839</name>
</gene>
<evidence type="ECO:0000313" key="7">
    <source>
        <dbReference type="EMBL" id="KAJ8979204.1"/>
    </source>
</evidence>
<dbReference type="PRINTS" id="PR00320">
    <property type="entry name" value="GPROTEINBRPT"/>
</dbReference>
<dbReference type="InterPro" id="IPR036322">
    <property type="entry name" value="WD40_repeat_dom_sf"/>
</dbReference>
<name>A0ABQ9JLX1_9CUCU</name>
<organism evidence="7 8">
    <name type="scientific">Molorchus minor</name>
    <dbReference type="NCBI Taxonomy" id="1323400"/>
    <lineage>
        <taxon>Eukaryota</taxon>
        <taxon>Metazoa</taxon>
        <taxon>Ecdysozoa</taxon>
        <taxon>Arthropoda</taxon>
        <taxon>Hexapoda</taxon>
        <taxon>Insecta</taxon>
        <taxon>Pterygota</taxon>
        <taxon>Neoptera</taxon>
        <taxon>Endopterygota</taxon>
        <taxon>Coleoptera</taxon>
        <taxon>Polyphaga</taxon>
        <taxon>Cucujiformia</taxon>
        <taxon>Chrysomeloidea</taxon>
        <taxon>Cerambycidae</taxon>
        <taxon>Lamiinae</taxon>
        <taxon>Monochamini</taxon>
        <taxon>Molorchus</taxon>
    </lineage>
</organism>
<evidence type="ECO:0000256" key="3">
    <source>
        <dbReference type="ARBA" id="ARBA00022737"/>
    </source>
</evidence>
<feature type="coiled-coil region" evidence="5">
    <location>
        <begin position="160"/>
        <end position="201"/>
    </location>
</feature>
<feature type="repeat" description="WD" evidence="4">
    <location>
        <begin position="304"/>
        <end position="345"/>
    </location>
</feature>
<dbReference type="CDD" id="cd00200">
    <property type="entry name" value="WD40"/>
    <property type="match status" value="1"/>
</dbReference>
<dbReference type="PROSITE" id="PS00678">
    <property type="entry name" value="WD_REPEATS_1"/>
    <property type="match status" value="2"/>
</dbReference>
<dbReference type="InterPro" id="IPR001680">
    <property type="entry name" value="WD40_rpt"/>
</dbReference>
<evidence type="ECO:0000256" key="2">
    <source>
        <dbReference type="ARBA" id="ARBA00022574"/>
    </source>
</evidence>
<evidence type="ECO:0000256" key="1">
    <source>
        <dbReference type="ARBA" id="ARBA00009271"/>
    </source>
</evidence>
<accession>A0ABQ9JLX1</accession>
<dbReference type="SUPFAM" id="SSF50978">
    <property type="entry name" value="WD40 repeat-like"/>
    <property type="match status" value="1"/>
</dbReference>
<evidence type="ECO:0000313" key="8">
    <source>
        <dbReference type="Proteomes" id="UP001162164"/>
    </source>
</evidence>
<evidence type="ECO:0000259" key="6">
    <source>
        <dbReference type="Pfam" id="PF08614"/>
    </source>
</evidence>
<feature type="repeat" description="WD" evidence="4">
    <location>
        <begin position="487"/>
        <end position="516"/>
    </location>
</feature>
<dbReference type="InterPro" id="IPR020472">
    <property type="entry name" value="WD40_PAC1"/>
</dbReference>
<proteinExistence type="inferred from homology"/>
<dbReference type="InterPro" id="IPR015943">
    <property type="entry name" value="WD40/YVTN_repeat-like_dom_sf"/>
</dbReference>